<dbReference type="Gene3D" id="1.10.1380.10">
    <property type="entry name" value="Neutral endopeptidase , domain2"/>
    <property type="match status" value="1"/>
</dbReference>
<dbReference type="GO" id="GO:0005886">
    <property type="term" value="C:plasma membrane"/>
    <property type="evidence" value="ECO:0007669"/>
    <property type="project" value="UniProtKB-SubCell"/>
</dbReference>
<dbReference type="EMBL" id="JAQQBS010000002">
    <property type="protein sequence ID" value="KAK0173535.1"/>
    <property type="molecule type" value="Genomic_DNA"/>
</dbReference>
<dbReference type="GO" id="GO:0016485">
    <property type="term" value="P:protein processing"/>
    <property type="evidence" value="ECO:0007669"/>
    <property type="project" value="TreeGrafter"/>
</dbReference>
<dbReference type="PROSITE" id="PS51885">
    <property type="entry name" value="NEPRILYSIN"/>
    <property type="match status" value="1"/>
</dbReference>
<dbReference type="InterPro" id="IPR008753">
    <property type="entry name" value="Peptidase_M13_N"/>
</dbReference>
<feature type="domain" description="Peptidase M13 N-terminal" evidence="3">
    <location>
        <begin position="64"/>
        <end position="471"/>
    </location>
</feature>
<comment type="similarity">
    <text evidence="2">Belongs to the peptidase M13 family.</text>
</comment>
<dbReference type="InterPro" id="IPR042089">
    <property type="entry name" value="Peptidase_M13_dom_2"/>
</dbReference>
<evidence type="ECO:0000259" key="3">
    <source>
        <dbReference type="Pfam" id="PF05649"/>
    </source>
</evidence>
<evidence type="ECO:0000256" key="1">
    <source>
        <dbReference type="ARBA" id="ARBA00004401"/>
    </source>
</evidence>
<dbReference type="GO" id="GO:0004222">
    <property type="term" value="F:metalloendopeptidase activity"/>
    <property type="evidence" value="ECO:0007669"/>
    <property type="project" value="InterPro"/>
</dbReference>
<dbReference type="Gene3D" id="3.40.390.10">
    <property type="entry name" value="Collagenase (Catalytic Domain)"/>
    <property type="match status" value="1"/>
</dbReference>
<reference evidence="4" key="1">
    <citation type="journal article" date="2023" name="bioRxiv">
        <title>Scaffold-level genome assemblies of two parasitoid biocontrol wasps reveal the parthenogenesis mechanism and an associated novel virus.</title>
        <authorList>
            <person name="Inwood S."/>
            <person name="Skelly J."/>
            <person name="Guhlin J."/>
            <person name="Harrop T."/>
            <person name="Goldson S."/>
            <person name="Dearden P."/>
        </authorList>
    </citation>
    <scope>NUCLEOTIDE SEQUENCE</scope>
    <source>
        <strain evidence="4">Irish</strain>
        <tissue evidence="4">Whole body</tissue>
    </source>
</reference>
<gene>
    <name evidence="4" type="ORF">PV328_006714</name>
</gene>
<proteinExistence type="inferred from homology"/>
<dbReference type="SUPFAM" id="SSF55486">
    <property type="entry name" value="Metalloproteases ('zincins'), catalytic domain"/>
    <property type="match status" value="1"/>
</dbReference>
<keyword evidence="5" id="KW-1185">Reference proteome</keyword>
<comment type="subcellular location">
    <subcellularLocation>
        <location evidence="1">Cell membrane</location>
        <topology evidence="1">Single-pass type II membrane protein</topology>
    </subcellularLocation>
</comment>
<comment type="caution">
    <text evidence="4">The sequence shown here is derived from an EMBL/GenBank/DDBJ whole genome shotgun (WGS) entry which is preliminary data.</text>
</comment>
<dbReference type="InterPro" id="IPR024079">
    <property type="entry name" value="MetalloPept_cat_dom_sf"/>
</dbReference>
<dbReference type="PANTHER" id="PTHR11733:SF237">
    <property type="entry name" value="NEPRILYSIN-LIKE 4"/>
    <property type="match status" value="1"/>
</dbReference>
<reference evidence="4" key="2">
    <citation type="submission" date="2023-03" db="EMBL/GenBank/DDBJ databases">
        <authorList>
            <person name="Inwood S.N."/>
            <person name="Skelly J.G."/>
            <person name="Guhlin J."/>
            <person name="Harrop T.W.R."/>
            <person name="Goldson S.G."/>
            <person name="Dearden P.K."/>
        </authorList>
    </citation>
    <scope>NUCLEOTIDE SEQUENCE</scope>
    <source>
        <strain evidence="4">Irish</strain>
        <tissue evidence="4">Whole body</tissue>
    </source>
</reference>
<accession>A0AA39FPP3</accession>
<evidence type="ECO:0000313" key="5">
    <source>
        <dbReference type="Proteomes" id="UP001168990"/>
    </source>
</evidence>
<protein>
    <recommendedName>
        <fullName evidence="3">Peptidase M13 N-terminal domain-containing protein</fullName>
    </recommendedName>
</protein>
<dbReference type="Proteomes" id="UP001168990">
    <property type="component" value="Unassembled WGS sequence"/>
</dbReference>
<dbReference type="PANTHER" id="PTHR11733">
    <property type="entry name" value="ZINC METALLOPROTEASE FAMILY M13 NEPRILYSIN-RELATED"/>
    <property type="match status" value="1"/>
</dbReference>
<dbReference type="Pfam" id="PF05649">
    <property type="entry name" value="Peptidase_M13_N"/>
    <property type="match status" value="1"/>
</dbReference>
<evidence type="ECO:0000313" key="4">
    <source>
        <dbReference type="EMBL" id="KAK0173535.1"/>
    </source>
</evidence>
<sequence length="488" mass="56810">MFYTAVIKFGYRQILIAYFIFFIVENSISKATENVINNGSVCQTPLCREIAKTFINSMNQTTDPCNDFFEYACGNFGKNASYRNGYINYFSLMRDFTSQRIKDILESDWSPMENIALTKSKQLYKSCMDLKAIESRGLLDLVYLLNDLGTWPMATPQIKWKLREKPWQEIDLQIRKNIGISPLFVLEPSADIKNSSFNILWLTLPSSSDGSYIFAHHFLLNKQNNTNISLTSKEYRKSIVDSARLIANYNRIFVSQYSLDIDAGNVVKFELALHDIIENFTSNGTFDLTHNYHKLTINELQKKFDAKSPKTRNGKIVWLNYLRHLYSDIPDVSIDGSHEIAVVGEEYFMKLIDLLDQTPSRTIVNTMLWWLVKRLAPLTNEKLKNITITRKSDKSKRWKWCIDRNEMPHAIAHAYVQKYFPKASKLYVSNMVKEIIVGMRNDIDRSRWLDSYSKRNALKKLSLMKKFVGYPDWYEDDKALANHYENAS</sequence>
<dbReference type="InterPro" id="IPR000718">
    <property type="entry name" value="Peptidase_M13"/>
</dbReference>
<name>A0AA39FPP3_9HYME</name>
<organism evidence="4 5">
    <name type="scientific">Microctonus aethiopoides</name>
    <dbReference type="NCBI Taxonomy" id="144406"/>
    <lineage>
        <taxon>Eukaryota</taxon>
        <taxon>Metazoa</taxon>
        <taxon>Ecdysozoa</taxon>
        <taxon>Arthropoda</taxon>
        <taxon>Hexapoda</taxon>
        <taxon>Insecta</taxon>
        <taxon>Pterygota</taxon>
        <taxon>Neoptera</taxon>
        <taxon>Endopterygota</taxon>
        <taxon>Hymenoptera</taxon>
        <taxon>Apocrita</taxon>
        <taxon>Ichneumonoidea</taxon>
        <taxon>Braconidae</taxon>
        <taxon>Euphorinae</taxon>
        <taxon>Microctonus</taxon>
    </lineage>
</organism>
<dbReference type="AlphaFoldDB" id="A0AA39FPP3"/>
<evidence type="ECO:0000256" key="2">
    <source>
        <dbReference type="ARBA" id="ARBA00007357"/>
    </source>
</evidence>